<name>A0A381VU09_9ZZZZ</name>
<reference evidence="4" key="1">
    <citation type="submission" date="2018-05" db="EMBL/GenBank/DDBJ databases">
        <authorList>
            <person name="Lanie J.A."/>
            <person name="Ng W.-L."/>
            <person name="Kazmierczak K.M."/>
            <person name="Andrzejewski T.M."/>
            <person name="Davidsen T.M."/>
            <person name="Wayne K.J."/>
            <person name="Tettelin H."/>
            <person name="Glass J.I."/>
            <person name="Rusch D."/>
            <person name="Podicherti R."/>
            <person name="Tsui H.-C.T."/>
            <person name="Winkler M.E."/>
        </authorList>
    </citation>
    <scope>NUCLEOTIDE SEQUENCE</scope>
</reference>
<organism evidence="4">
    <name type="scientific">marine metagenome</name>
    <dbReference type="NCBI Taxonomy" id="408172"/>
    <lineage>
        <taxon>unclassified sequences</taxon>
        <taxon>metagenomes</taxon>
        <taxon>ecological metagenomes</taxon>
    </lineage>
</organism>
<keyword evidence="2" id="KW-0418">Kinase</keyword>
<dbReference type="Pfam" id="PF00294">
    <property type="entry name" value="PfkB"/>
    <property type="match status" value="1"/>
</dbReference>
<dbReference type="GO" id="GO:0016301">
    <property type="term" value="F:kinase activity"/>
    <property type="evidence" value="ECO:0007669"/>
    <property type="project" value="UniProtKB-KW"/>
</dbReference>
<dbReference type="InterPro" id="IPR029056">
    <property type="entry name" value="Ribokinase-like"/>
</dbReference>
<dbReference type="Gene3D" id="3.40.1190.20">
    <property type="match status" value="1"/>
</dbReference>
<dbReference type="EMBL" id="UINC01009656">
    <property type="protein sequence ID" value="SVA43258.1"/>
    <property type="molecule type" value="Genomic_DNA"/>
</dbReference>
<evidence type="ECO:0000259" key="3">
    <source>
        <dbReference type="Pfam" id="PF00294"/>
    </source>
</evidence>
<gene>
    <name evidence="4" type="ORF">METZ01_LOCUS96112</name>
</gene>
<dbReference type="PANTHER" id="PTHR10584">
    <property type="entry name" value="SUGAR KINASE"/>
    <property type="match status" value="1"/>
</dbReference>
<dbReference type="PANTHER" id="PTHR10584:SF166">
    <property type="entry name" value="RIBOKINASE"/>
    <property type="match status" value="1"/>
</dbReference>
<keyword evidence="1" id="KW-0808">Transferase</keyword>
<feature type="domain" description="Carbohydrate kinase PfkB" evidence="3">
    <location>
        <begin position="156"/>
        <end position="280"/>
    </location>
</feature>
<dbReference type="SUPFAM" id="SSF53613">
    <property type="entry name" value="Ribokinase-like"/>
    <property type="match status" value="1"/>
</dbReference>
<evidence type="ECO:0000256" key="1">
    <source>
        <dbReference type="ARBA" id="ARBA00022679"/>
    </source>
</evidence>
<accession>A0A381VU09</accession>
<evidence type="ECO:0000313" key="4">
    <source>
        <dbReference type="EMBL" id="SVA43258.1"/>
    </source>
</evidence>
<protein>
    <recommendedName>
        <fullName evidence="3">Carbohydrate kinase PfkB domain-containing protein</fullName>
    </recommendedName>
</protein>
<dbReference type="InterPro" id="IPR011611">
    <property type="entry name" value="PfkB_dom"/>
</dbReference>
<sequence>MTFDVYIVGQIVRDINYLSKVDSRVQTFGGTAFYSGVTYNSLGLTTAVHTSFDVHDKPLLANYGFDKEIVLFNQEGSTTTEFNNYYSEKSKNVRFQKMKFNGFPVDGELRNSKIYHFGPLLSGDIAMNVYLALKQLPGIKIIDVQGLVRQVRKDNVVWQSNKDVRKILSNFNMIKCDQAELNCITNSTNHNKSIDQLMQCGIEEIIVTNGSHGSVIYSKSEGELNIPSFKPNRFKDTTGCGDTFTAIYAYSRLRDYPIYEAGLLASAGASLKIENIGPLSTSIEHIKEKIEKHYKQRSLQLIA</sequence>
<evidence type="ECO:0000256" key="2">
    <source>
        <dbReference type="ARBA" id="ARBA00022777"/>
    </source>
</evidence>
<dbReference type="AlphaFoldDB" id="A0A381VU09"/>
<proteinExistence type="predicted"/>